<gene>
    <name evidence="1" type="ORF">A3860_31590</name>
</gene>
<dbReference type="AlphaFoldDB" id="A0A1V9FT03"/>
<comment type="caution">
    <text evidence="1">The sequence shown here is derived from an EMBL/GenBank/DDBJ whole genome shotgun (WGS) entry which is preliminary data.</text>
</comment>
<evidence type="ECO:0000313" key="1">
    <source>
        <dbReference type="EMBL" id="OQP61472.1"/>
    </source>
</evidence>
<keyword evidence="2" id="KW-1185">Reference proteome</keyword>
<name>A0A1V9FT03_9BACT</name>
<protein>
    <submittedName>
        <fullName evidence="1">Uncharacterized protein</fullName>
    </submittedName>
</protein>
<accession>A0A1V9FT03</accession>
<organism evidence="1 2">
    <name type="scientific">Niastella vici</name>
    <dbReference type="NCBI Taxonomy" id="1703345"/>
    <lineage>
        <taxon>Bacteria</taxon>
        <taxon>Pseudomonadati</taxon>
        <taxon>Bacteroidota</taxon>
        <taxon>Chitinophagia</taxon>
        <taxon>Chitinophagales</taxon>
        <taxon>Chitinophagaceae</taxon>
        <taxon>Niastella</taxon>
    </lineage>
</organism>
<dbReference type="STRING" id="1703345.A3860_31590"/>
<dbReference type="Proteomes" id="UP000192796">
    <property type="component" value="Unassembled WGS sequence"/>
</dbReference>
<evidence type="ECO:0000313" key="2">
    <source>
        <dbReference type="Proteomes" id="UP000192796"/>
    </source>
</evidence>
<dbReference type="RefSeq" id="WP_081150622.1">
    <property type="nucleotide sequence ID" value="NZ_LVYD01000057.1"/>
</dbReference>
<proteinExistence type="predicted"/>
<reference evidence="1 2" key="1">
    <citation type="submission" date="2016-03" db="EMBL/GenBank/DDBJ databases">
        <title>Niastella vici sp. nov., isolated from farmland soil.</title>
        <authorList>
            <person name="Chen L."/>
            <person name="Wang D."/>
            <person name="Yang S."/>
            <person name="Wang G."/>
        </authorList>
    </citation>
    <scope>NUCLEOTIDE SEQUENCE [LARGE SCALE GENOMIC DNA]</scope>
    <source>
        <strain evidence="1 2">DJ57</strain>
    </source>
</reference>
<dbReference type="EMBL" id="LVYD01000057">
    <property type="protein sequence ID" value="OQP61472.1"/>
    <property type="molecule type" value="Genomic_DNA"/>
</dbReference>
<sequence>MASNHSFIQGGVSTLPSFFLGIKKAPWRGSIYEQAIVIILIDNQSFFFLLKITSVSRYKGAKEASQT</sequence>